<dbReference type="Gene3D" id="2.130.10.10">
    <property type="entry name" value="YVTN repeat-like/Quinoprotein amine dehydrogenase"/>
    <property type="match status" value="2"/>
</dbReference>
<feature type="repeat" description="WD" evidence="9">
    <location>
        <begin position="565"/>
        <end position="607"/>
    </location>
</feature>
<evidence type="ECO:0000256" key="9">
    <source>
        <dbReference type="PROSITE-ProRule" id="PRU00221"/>
    </source>
</evidence>
<evidence type="ECO:0000313" key="13">
    <source>
        <dbReference type="EMBL" id="KAG5174085.1"/>
    </source>
</evidence>
<dbReference type="AlphaFoldDB" id="A0A8H7Y5C4"/>
<dbReference type="GO" id="GO:0016559">
    <property type="term" value="P:peroxisome fission"/>
    <property type="evidence" value="ECO:0007669"/>
    <property type="project" value="TreeGrafter"/>
</dbReference>
<feature type="region of interest" description="Disordered" evidence="11">
    <location>
        <begin position="658"/>
        <end position="688"/>
    </location>
</feature>
<feature type="repeat" description="WD" evidence="9">
    <location>
        <begin position="893"/>
        <end position="924"/>
    </location>
</feature>
<name>A0A8H7Y5C4_PSICU</name>
<feature type="region of interest" description="Disordered" evidence="11">
    <location>
        <begin position="519"/>
        <end position="555"/>
    </location>
</feature>
<feature type="repeat" description="WD" evidence="9">
    <location>
        <begin position="694"/>
        <end position="733"/>
    </location>
</feature>
<dbReference type="InterPro" id="IPR015943">
    <property type="entry name" value="WD40/YVTN_repeat-like_dom_sf"/>
</dbReference>
<dbReference type="PROSITE" id="PS50082">
    <property type="entry name" value="WD_REPEATS_2"/>
    <property type="match status" value="6"/>
</dbReference>
<keyword evidence="4" id="KW-1000">Mitochondrion outer membrane</keyword>
<feature type="region of interest" description="Disordered" evidence="11">
    <location>
        <begin position="223"/>
        <end position="244"/>
    </location>
</feature>
<dbReference type="PROSITE" id="PS50294">
    <property type="entry name" value="WD_REPEATS_REGION"/>
    <property type="match status" value="5"/>
</dbReference>
<keyword evidence="6" id="KW-0496">Mitochondrion</keyword>
<dbReference type="Gene3D" id="6.10.280.220">
    <property type="match status" value="1"/>
</dbReference>
<dbReference type="PANTHER" id="PTHR19855:SF28">
    <property type="entry name" value="CCR4-ASSOCIATED FACTOR 4"/>
    <property type="match status" value="1"/>
</dbReference>
<comment type="subcellular location">
    <subcellularLocation>
        <location evidence="1">Mitochondrion outer membrane</location>
        <topology evidence="1">Peripheral membrane protein</topology>
        <orientation evidence="1">Cytoplasmic side</orientation>
    </subcellularLocation>
</comment>
<dbReference type="Pfam" id="PF00400">
    <property type="entry name" value="WD40"/>
    <property type="match status" value="5"/>
</dbReference>
<evidence type="ECO:0000256" key="3">
    <source>
        <dbReference type="ARBA" id="ARBA00022737"/>
    </source>
</evidence>
<evidence type="ECO:0000256" key="10">
    <source>
        <dbReference type="SAM" id="Coils"/>
    </source>
</evidence>
<dbReference type="InterPro" id="IPR020472">
    <property type="entry name" value="WD40_PAC1"/>
</dbReference>
<feature type="repeat" description="WD" evidence="9">
    <location>
        <begin position="608"/>
        <end position="640"/>
    </location>
</feature>
<feature type="repeat" description="WD" evidence="9">
    <location>
        <begin position="790"/>
        <end position="812"/>
    </location>
</feature>
<dbReference type="InterPro" id="IPR009598">
    <property type="entry name" value="BCALP"/>
</dbReference>
<protein>
    <recommendedName>
        <fullName evidence="14">Mitochondrial division protein 1</fullName>
    </recommendedName>
</protein>
<dbReference type="PANTHER" id="PTHR19855">
    <property type="entry name" value="WD40 REPEAT PROTEIN 12, 37"/>
    <property type="match status" value="1"/>
</dbReference>
<feature type="compositionally biased region" description="Basic and acidic residues" evidence="11">
    <location>
        <begin position="679"/>
        <end position="688"/>
    </location>
</feature>
<organism evidence="13">
    <name type="scientific">Psilocybe cubensis</name>
    <name type="common">Psychedelic mushroom</name>
    <name type="synonym">Stropharia cubensis</name>
    <dbReference type="NCBI Taxonomy" id="181762"/>
    <lineage>
        <taxon>Eukaryota</taxon>
        <taxon>Fungi</taxon>
        <taxon>Dikarya</taxon>
        <taxon>Basidiomycota</taxon>
        <taxon>Agaricomycotina</taxon>
        <taxon>Agaricomycetes</taxon>
        <taxon>Agaricomycetidae</taxon>
        <taxon>Agaricales</taxon>
        <taxon>Agaricineae</taxon>
        <taxon>Strophariaceae</taxon>
        <taxon>Psilocybe</taxon>
    </lineage>
</organism>
<dbReference type="SUPFAM" id="SSF50978">
    <property type="entry name" value="WD40 repeat-like"/>
    <property type="match status" value="1"/>
</dbReference>
<comment type="similarity">
    <text evidence="8">Belongs to the WD repeat MDV1/CAF4 family.</text>
</comment>
<keyword evidence="7 12" id="KW-0472">Membrane</keyword>
<dbReference type="SMART" id="SM00320">
    <property type="entry name" value="WD40"/>
    <property type="match status" value="7"/>
</dbReference>
<evidence type="ECO:0000256" key="12">
    <source>
        <dbReference type="SAM" id="Phobius"/>
    </source>
</evidence>
<dbReference type="InterPro" id="IPR036322">
    <property type="entry name" value="WD40_repeat_dom_sf"/>
</dbReference>
<dbReference type="EMBL" id="JAFIQS010000001">
    <property type="protein sequence ID" value="KAG5174085.1"/>
    <property type="molecule type" value="Genomic_DNA"/>
</dbReference>
<evidence type="ECO:0000256" key="4">
    <source>
        <dbReference type="ARBA" id="ARBA00022787"/>
    </source>
</evidence>
<proteinExistence type="inferred from homology"/>
<keyword evidence="2 9" id="KW-0853">WD repeat</keyword>
<feature type="compositionally biased region" description="Acidic residues" evidence="11">
    <location>
        <begin position="659"/>
        <end position="668"/>
    </location>
</feature>
<evidence type="ECO:0000256" key="1">
    <source>
        <dbReference type="ARBA" id="ARBA00004570"/>
    </source>
</evidence>
<evidence type="ECO:0008006" key="14">
    <source>
        <dbReference type="Google" id="ProtNLM"/>
    </source>
</evidence>
<evidence type="ECO:0000256" key="8">
    <source>
        <dbReference type="ARBA" id="ARBA00038415"/>
    </source>
</evidence>
<comment type="caution">
    <text evidence="13">The sequence shown here is derived from an EMBL/GenBank/DDBJ whole genome shotgun (WGS) entry which is preliminary data.</text>
</comment>
<dbReference type="PRINTS" id="PR00320">
    <property type="entry name" value="GPROTEINBRPT"/>
</dbReference>
<dbReference type="InterPro" id="IPR001680">
    <property type="entry name" value="WD40_rpt"/>
</dbReference>
<dbReference type="Pfam" id="PF06726">
    <property type="entry name" value="BC10"/>
    <property type="match status" value="1"/>
</dbReference>
<dbReference type="CDD" id="cd00200">
    <property type="entry name" value="WD40"/>
    <property type="match status" value="1"/>
</dbReference>
<feature type="coiled-coil region" evidence="10">
    <location>
        <begin position="475"/>
        <end position="516"/>
    </location>
</feature>
<reference evidence="13" key="1">
    <citation type="submission" date="2021-02" db="EMBL/GenBank/DDBJ databases">
        <title>Psilocybe cubensis genome.</title>
        <authorList>
            <person name="Mckernan K.J."/>
            <person name="Crawford S."/>
            <person name="Trippe A."/>
            <person name="Kane L.T."/>
            <person name="Mclaughlin S."/>
        </authorList>
    </citation>
    <scope>NUCLEOTIDE SEQUENCE [LARGE SCALE GENOMIC DNA]</scope>
    <source>
        <strain evidence="13">MGC-MH-2018</strain>
    </source>
</reference>
<dbReference type="GO" id="GO:0000266">
    <property type="term" value="P:mitochondrial fission"/>
    <property type="evidence" value="ECO:0007669"/>
    <property type="project" value="TreeGrafter"/>
</dbReference>
<dbReference type="SMART" id="SM01396">
    <property type="entry name" value="BC10"/>
    <property type="match status" value="1"/>
</dbReference>
<gene>
    <name evidence="13" type="ORF">JR316_000743</name>
</gene>
<evidence type="ECO:0000256" key="2">
    <source>
        <dbReference type="ARBA" id="ARBA00022574"/>
    </source>
</evidence>
<keyword evidence="12" id="KW-1133">Transmembrane helix</keyword>
<dbReference type="PROSITE" id="PS00678">
    <property type="entry name" value="WD_REPEATS_1"/>
    <property type="match status" value="3"/>
</dbReference>
<evidence type="ECO:0000256" key="11">
    <source>
        <dbReference type="SAM" id="MobiDB-lite"/>
    </source>
</evidence>
<feature type="transmembrane region" description="Helical" evidence="12">
    <location>
        <begin position="6"/>
        <end position="30"/>
    </location>
</feature>
<evidence type="ECO:0000256" key="5">
    <source>
        <dbReference type="ARBA" id="ARBA00023054"/>
    </source>
</evidence>
<accession>A0A8H7Y5C4</accession>
<evidence type="ECO:0000256" key="6">
    <source>
        <dbReference type="ARBA" id="ARBA00023128"/>
    </source>
</evidence>
<keyword evidence="5 10" id="KW-0175">Coiled coil</keyword>
<dbReference type="GO" id="GO:0005741">
    <property type="term" value="C:mitochondrial outer membrane"/>
    <property type="evidence" value="ECO:0007669"/>
    <property type="project" value="UniProtKB-SubCell"/>
</dbReference>
<feature type="repeat" description="WD" evidence="9">
    <location>
        <begin position="813"/>
        <end position="852"/>
    </location>
</feature>
<sequence>MWCTRWYLPLILLPLPTAPPYFLALFLFSLTLHARPCFYCVVLLCTLSISSCYWQPFPIDSPLTTPWADNITTFAHALRSTLPANYSKPLPPVMRAADRCWCELGSGVFFEPFNVTNWEYRSVQRLSQKLISDIPTDHPVNSTLSPDLSIPHSPPPSAFLIFLSAILSRIPLSSRVESEPPPQIHQPINSSSLSGPPLPLLPTQYDLRPYGLGIILDLDLRGQPATSRRQKSKNPMDPVVTEAASSSSSAFSKLELVQKAFMAPFTHKKTDSTRILSDLAPVIMTPRMINSAATVASKPQASITGPTISRSRMDFSSLGRAPLRLGLGSKRITSGDLQIFEATEELLEAEVPEPEGVASNVSLLRGFNATIPSAEQSKTRRRQMRNVDTPRLGLKKLGMSARGLLTDEDDHEGQSVASEDDVVVVKHAQSGKKKSRESLSATKKLGKEELVRQTEEIMLDKENIHVKRSLINNEIKEITHKIQALDDIRAKLEQDLLKLQEEELELDDELEGVKERIKYEQASSHQPASAVKNLHLPPSSRRRKGPAFLPSEHDELPPGVAFMTLDSHTTPITTLDFSEPYGTLVSASQEDAQPRVWDLLTGDEIGRLRGHIGAVHCLQVEDHVCLTGGADGNVRLWDLRRVNDSDGWGEGEMVNLSDVPEEDEEGGELVEHPSSIRNSADENEHKDSSCARLLEGHTQAVTALYFEDECLVTGASDKTLRQWDLTTGQCVMTMDILWAISHPANGSISNPLASQSFPGSFSVQTPPYADGTREVYEDFVGGVQFWGYGLVSGSGDGAVRMWDMRTGQAHRTLLGHTGPVTCLQFDEIHIASGSLDKTMKIWDLRMGGIFETIHYDHAVTALQFDSRKIVAAAGENGVKIYNRTSTQQSTLLTNGHTKPVERLRYMDRYLVTGGRDAKLKIWSL</sequence>
<keyword evidence="3" id="KW-0677">Repeat</keyword>
<keyword evidence="12" id="KW-0812">Transmembrane</keyword>
<evidence type="ECO:0000256" key="7">
    <source>
        <dbReference type="ARBA" id="ARBA00023136"/>
    </source>
</evidence>
<dbReference type="InterPro" id="IPR019775">
    <property type="entry name" value="WD40_repeat_CS"/>
</dbReference>